<organism evidence="3 4">
    <name type="scientific">Inquilinus ginsengisoli</name>
    <dbReference type="NCBI Taxonomy" id="363840"/>
    <lineage>
        <taxon>Bacteria</taxon>
        <taxon>Pseudomonadati</taxon>
        <taxon>Pseudomonadota</taxon>
        <taxon>Alphaproteobacteria</taxon>
        <taxon>Rhodospirillales</taxon>
        <taxon>Rhodospirillaceae</taxon>
        <taxon>Inquilinus</taxon>
    </lineage>
</organism>
<accession>A0ABU1K0P6</accession>
<keyword evidence="4" id="KW-1185">Reference proteome</keyword>
<dbReference type="PANTHER" id="PTHR43540:SF6">
    <property type="entry name" value="ISOCHORISMATASE-LIKE DOMAIN-CONTAINING PROTEIN"/>
    <property type="match status" value="1"/>
</dbReference>
<dbReference type="RefSeq" id="WP_309800245.1">
    <property type="nucleotide sequence ID" value="NZ_JAVDPW010000011.1"/>
</dbReference>
<dbReference type="PANTHER" id="PTHR43540">
    <property type="entry name" value="PEROXYUREIDOACRYLATE/UREIDOACRYLATE AMIDOHYDROLASE-RELATED"/>
    <property type="match status" value="1"/>
</dbReference>
<dbReference type="Gene3D" id="3.40.50.850">
    <property type="entry name" value="Isochorismatase-like"/>
    <property type="match status" value="1"/>
</dbReference>
<sequence length="198" mass="21301">MLRFGPLGPNTIHVAIDLQRLFAEDTVWSTPTLMDIVPNVVALTNAQPGRTLFPRFVTPQAAADAPGTWRRYYTRWHDVTRPMLASGMLDLVAPLAAIAPPGSIIDKPTHSAFAVPEFADRLAALGADTLLVTGVETDVCVLGTILDGIDRGFRIVAVSDATTSSSLPGHCATLDLILPRFDQQVEIVTTEAALRAWS</sequence>
<evidence type="ECO:0000313" key="3">
    <source>
        <dbReference type="EMBL" id="MDR6293344.1"/>
    </source>
</evidence>
<name>A0ABU1K0P6_9PROT</name>
<dbReference type="EMBL" id="JAVDPW010000011">
    <property type="protein sequence ID" value="MDR6293344.1"/>
    <property type="molecule type" value="Genomic_DNA"/>
</dbReference>
<comment type="caution">
    <text evidence="3">The sequence shown here is derived from an EMBL/GenBank/DDBJ whole genome shotgun (WGS) entry which is preliminary data.</text>
</comment>
<dbReference type="CDD" id="cd00431">
    <property type="entry name" value="cysteine_hydrolases"/>
    <property type="match status" value="1"/>
</dbReference>
<evidence type="ECO:0000313" key="4">
    <source>
        <dbReference type="Proteomes" id="UP001262410"/>
    </source>
</evidence>
<gene>
    <name evidence="3" type="ORF">E9232_005894</name>
</gene>
<protein>
    <submittedName>
        <fullName evidence="3">Nicotinamidase-related amidase</fullName>
    </submittedName>
</protein>
<dbReference type="InterPro" id="IPR036380">
    <property type="entry name" value="Isochorismatase-like_sf"/>
</dbReference>
<evidence type="ECO:0000259" key="2">
    <source>
        <dbReference type="Pfam" id="PF00857"/>
    </source>
</evidence>
<dbReference type="InterPro" id="IPR050272">
    <property type="entry name" value="Isochorismatase-like_hydrls"/>
</dbReference>
<dbReference type="InterPro" id="IPR000868">
    <property type="entry name" value="Isochorismatase-like_dom"/>
</dbReference>
<keyword evidence="1" id="KW-0378">Hydrolase</keyword>
<proteinExistence type="predicted"/>
<dbReference type="Proteomes" id="UP001262410">
    <property type="component" value="Unassembled WGS sequence"/>
</dbReference>
<dbReference type="Pfam" id="PF00857">
    <property type="entry name" value="Isochorismatase"/>
    <property type="match status" value="1"/>
</dbReference>
<feature type="domain" description="Isochorismatase-like" evidence="2">
    <location>
        <begin position="11"/>
        <end position="181"/>
    </location>
</feature>
<dbReference type="SUPFAM" id="SSF52499">
    <property type="entry name" value="Isochorismatase-like hydrolases"/>
    <property type="match status" value="1"/>
</dbReference>
<reference evidence="3 4" key="1">
    <citation type="submission" date="2023-07" db="EMBL/GenBank/DDBJ databases">
        <title>Sorghum-associated microbial communities from plants grown in Nebraska, USA.</title>
        <authorList>
            <person name="Schachtman D."/>
        </authorList>
    </citation>
    <scope>NUCLEOTIDE SEQUENCE [LARGE SCALE GENOMIC DNA]</scope>
    <source>
        <strain evidence="3 4">584</strain>
    </source>
</reference>
<evidence type="ECO:0000256" key="1">
    <source>
        <dbReference type="ARBA" id="ARBA00022801"/>
    </source>
</evidence>